<evidence type="ECO:0000256" key="2">
    <source>
        <dbReference type="ARBA" id="ARBA00004861"/>
    </source>
</evidence>
<evidence type="ECO:0000256" key="8">
    <source>
        <dbReference type="PIRSR" id="PIRSR614732-1"/>
    </source>
</evidence>
<dbReference type="InterPro" id="IPR013785">
    <property type="entry name" value="Aldolase_TIM"/>
</dbReference>
<feature type="binding site" evidence="7 9">
    <location>
        <position position="194"/>
    </location>
    <ligand>
        <name>substrate</name>
    </ligand>
</feature>
<comment type="pathway">
    <text evidence="2 7 10">Pyrimidine metabolism; UMP biosynthesis via de novo pathway; UMP from orotate: step 2/2.</text>
</comment>
<dbReference type="GO" id="GO:0005829">
    <property type="term" value="C:cytosol"/>
    <property type="evidence" value="ECO:0007669"/>
    <property type="project" value="TreeGrafter"/>
</dbReference>
<dbReference type="NCBIfam" id="TIGR01740">
    <property type="entry name" value="pyrF"/>
    <property type="match status" value="1"/>
</dbReference>
<evidence type="ECO:0000256" key="9">
    <source>
        <dbReference type="PIRSR" id="PIRSR614732-2"/>
    </source>
</evidence>
<evidence type="ECO:0000256" key="7">
    <source>
        <dbReference type="HAMAP-Rule" id="MF_01200"/>
    </source>
</evidence>
<evidence type="ECO:0000256" key="4">
    <source>
        <dbReference type="ARBA" id="ARBA00022975"/>
    </source>
</evidence>
<dbReference type="CDD" id="cd04725">
    <property type="entry name" value="OMP_decarboxylase_like"/>
    <property type="match status" value="1"/>
</dbReference>
<evidence type="ECO:0000256" key="1">
    <source>
        <dbReference type="ARBA" id="ARBA00002356"/>
    </source>
</evidence>
<accession>A0A6G7PXB3</accession>
<proteinExistence type="inferred from homology"/>
<keyword evidence="12" id="KW-1185">Reference proteome</keyword>
<name>A0A6G7PXB3_9BACT</name>
<evidence type="ECO:0000313" key="11">
    <source>
        <dbReference type="EMBL" id="QIJ72053.1"/>
    </source>
</evidence>
<dbReference type="Proteomes" id="UP000502179">
    <property type="component" value="Chromosome"/>
</dbReference>
<organism evidence="11 12">
    <name type="scientific">Thermosulfuriphilus ammonigenes</name>
    <dbReference type="NCBI Taxonomy" id="1936021"/>
    <lineage>
        <taxon>Bacteria</taxon>
        <taxon>Pseudomonadati</taxon>
        <taxon>Thermodesulfobacteriota</taxon>
        <taxon>Thermodesulfobacteria</taxon>
        <taxon>Thermodesulfobacteriales</taxon>
        <taxon>Thermodesulfobacteriaceae</taxon>
        <taxon>Thermosulfuriphilus</taxon>
    </lineage>
</organism>
<evidence type="ECO:0000256" key="3">
    <source>
        <dbReference type="ARBA" id="ARBA00022793"/>
    </source>
</evidence>
<keyword evidence="3 7" id="KW-0210">Decarboxylase</keyword>
<keyword evidence="5 7" id="KW-0456">Lyase</keyword>
<keyword evidence="4 7" id="KW-0665">Pyrimidine biosynthesis</keyword>
<evidence type="ECO:0000256" key="5">
    <source>
        <dbReference type="ARBA" id="ARBA00023239"/>
    </source>
</evidence>
<dbReference type="EC" id="4.1.1.23" evidence="7"/>
<feature type="active site" description="For OMPdecase activity" evidence="8">
    <location>
        <position position="65"/>
    </location>
</feature>
<dbReference type="HAMAP" id="MF_01200_B">
    <property type="entry name" value="OMPdecase_type1_B"/>
    <property type="match status" value="1"/>
</dbReference>
<dbReference type="Pfam" id="PF00215">
    <property type="entry name" value="OMPdecase"/>
    <property type="match status" value="1"/>
</dbReference>
<reference evidence="11 12" key="1">
    <citation type="submission" date="2020-02" db="EMBL/GenBank/DDBJ databases">
        <title>Genome analysis of Thermosulfuriphilus ammonigenes ST65T, an anaerobic thermophilic chemolithoautotrophic bacterium isolated from a deep-sea hydrothermal vent.</title>
        <authorList>
            <person name="Slobodkina G."/>
            <person name="Allioux M."/>
            <person name="Merkel A."/>
            <person name="Alain K."/>
            <person name="Jebbar M."/>
            <person name="Slobodkin A."/>
        </authorList>
    </citation>
    <scope>NUCLEOTIDE SEQUENCE [LARGE SCALE GENOMIC DNA]</scope>
    <source>
        <strain evidence="11 12">ST65</strain>
    </source>
</reference>
<feature type="binding site" evidence="7">
    <location>
        <begin position="65"/>
        <end position="74"/>
    </location>
    <ligand>
        <name>substrate</name>
    </ligand>
</feature>
<dbReference type="InterPro" id="IPR001754">
    <property type="entry name" value="OMPdeCOase_dom"/>
</dbReference>
<dbReference type="PROSITE" id="PS00156">
    <property type="entry name" value="OMPDECASE"/>
    <property type="match status" value="1"/>
</dbReference>
<feature type="active site" description="For OMPdecase activity" evidence="8">
    <location>
        <position position="70"/>
    </location>
</feature>
<dbReference type="InterPro" id="IPR018089">
    <property type="entry name" value="OMPdecase_AS"/>
</dbReference>
<feature type="binding site" evidence="7 9">
    <location>
        <position position="215"/>
    </location>
    <ligand>
        <name>substrate</name>
    </ligand>
</feature>
<dbReference type="EMBL" id="CP048877">
    <property type="protein sequence ID" value="QIJ72053.1"/>
    <property type="molecule type" value="Genomic_DNA"/>
</dbReference>
<comment type="catalytic activity">
    <reaction evidence="6 7 10">
        <text>orotidine 5'-phosphate + H(+) = UMP + CO2</text>
        <dbReference type="Rhea" id="RHEA:11596"/>
        <dbReference type="ChEBI" id="CHEBI:15378"/>
        <dbReference type="ChEBI" id="CHEBI:16526"/>
        <dbReference type="ChEBI" id="CHEBI:57538"/>
        <dbReference type="ChEBI" id="CHEBI:57865"/>
        <dbReference type="EC" id="4.1.1.23"/>
    </reaction>
</comment>
<evidence type="ECO:0000256" key="10">
    <source>
        <dbReference type="RuleBase" id="RU000512"/>
    </source>
</evidence>
<comment type="subunit">
    <text evidence="7">Homodimer.</text>
</comment>
<dbReference type="GO" id="GO:0006207">
    <property type="term" value="P:'de novo' pyrimidine nucleobase biosynthetic process"/>
    <property type="evidence" value="ECO:0007669"/>
    <property type="project" value="InterPro"/>
</dbReference>
<gene>
    <name evidence="7 11" type="primary">pyrF</name>
    <name evidence="11" type="ORF">G4V39_07140</name>
</gene>
<feature type="active site" description="For OMPdecase activity" evidence="8">
    <location>
        <position position="67"/>
    </location>
</feature>
<feature type="active site" description="Proton donor" evidence="7">
    <location>
        <position position="67"/>
    </location>
</feature>
<sequence>MDEKEIKERIIFPLDVPDRTEALAWVRRLGGEVGVFKIGLELFTAEGPEIVRAVKEESGARIFLDLKFHDIPVTVERAVARALDLKVDLLTVHALAGRAALRAAALAAEGGLKILVVTVLTSLTRADLMEVGLSAELVRDIRELTLKMASLARISGCHGIVCSAKEVSAVKEAFPRLLTVVPGVRPAWASQDDQVRVATPAEAAVAGADYLVIGRPIRQAPDPREAVKKIVSEILKGLEEA</sequence>
<dbReference type="PANTHER" id="PTHR32119">
    <property type="entry name" value="OROTIDINE 5'-PHOSPHATE DECARBOXYLASE"/>
    <property type="match status" value="1"/>
</dbReference>
<feature type="binding site" evidence="7 9">
    <location>
        <position position="214"/>
    </location>
    <ligand>
        <name>substrate</name>
    </ligand>
</feature>
<evidence type="ECO:0000256" key="6">
    <source>
        <dbReference type="ARBA" id="ARBA00049157"/>
    </source>
</evidence>
<comment type="similarity">
    <text evidence="7">Belongs to the OMP decarboxylase family. Type 1 subfamily.</text>
</comment>
<dbReference type="AlphaFoldDB" id="A0A6G7PXB3"/>
<dbReference type="SMART" id="SM00934">
    <property type="entry name" value="OMPdecase"/>
    <property type="match status" value="1"/>
</dbReference>
<dbReference type="Gene3D" id="3.20.20.70">
    <property type="entry name" value="Aldolase class I"/>
    <property type="match status" value="1"/>
</dbReference>
<dbReference type="InterPro" id="IPR011060">
    <property type="entry name" value="RibuloseP-bd_barrel"/>
</dbReference>
<dbReference type="RefSeq" id="WP_166032270.1">
    <property type="nucleotide sequence ID" value="NZ_CP048877.1"/>
</dbReference>
<feature type="binding site" evidence="7 9">
    <location>
        <position position="37"/>
    </location>
    <ligand>
        <name>substrate</name>
    </ligand>
</feature>
<feature type="binding site" evidence="7 9">
    <location>
        <position position="121"/>
    </location>
    <ligand>
        <name>substrate</name>
    </ligand>
</feature>
<dbReference type="KEGG" id="tav:G4V39_07140"/>
<feature type="binding site" evidence="7 9">
    <location>
        <position position="185"/>
    </location>
    <ligand>
        <name>substrate</name>
    </ligand>
</feature>
<dbReference type="GO" id="GO:0044205">
    <property type="term" value="P:'de novo' UMP biosynthetic process"/>
    <property type="evidence" value="ECO:0007669"/>
    <property type="project" value="UniProtKB-UniRule"/>
</dbReference>
<protein>
    <recommendedName>
        <fullName evidence="7">Orotidine 5'-phosphate decarboxylase</fullName>
        <ecNumber evidence="7">4.1.1.23</ecNumber>
    </recommendedName>
    <alternativeName>
        <fullName evidence="7">OMP decarboxylase</fullName>
        <shortName evidence="7">OMPDCase</shortName>
        <shortName evidence="7">OMPdecase</shortName>
    </alternativeName>
</protein>
<feature type="binding site" evidence="7 9">
    <location>
        <position position="15"/>
    </location>
    <ligand>
        <name>substrate</name>
    </ligand>
</feature>
<dbReference type="SUPFAM" id="SSF51366">
    <property type="entry name" value="Ribulose-phoshate binding barrel"/>
    <property type="match status" value="1"/>
</dbReference>
<dbReference type="InterPro" id="IPR014732">
    <property type="entry name" value="OMPdecase"/>
</dbReference>
<evidence type="ECO:0000313" key="12">
    <source>
        <dbReference type="Proteomes" id="UP000502179"/>
    </source>
</evidence>
<dbReference type="UniPathway" id="UPA00070">
    <property type="reaction ID" value="UER00120"/>
</dbReference>
<dbReference type="GO" id="GO:0004590">
    <property type="term" value="F:orotidine-5'-phosphate decarboxylase activity"/>
    <property type="evidence" value="ECO:0007669"/>
    <property type="project" value="UniProtKB-UniRule"/>
</dbReference>
<comment type="function">
    <text evidence="1 7">Catalyzes the decarboxylation of orotidine 5'-monophosphate (OMP) to uridine 5'-monophosphate (UMP).</text>
</comment>
<dbReference type="NCBIfam" id="NF001273">
    <property type="entry name" value="PRK00230.1"/>
    <property type="match status" value="1"/>
</dbReference>
<dbReference type="PANTHER" id="PTHR32119:SF2">
    <property type="entry name" value="OROTIDINE 5'-PHOSPHATE DECARBOXYLASE"/>
    <property type="match status" value="1"/>
</dbReference>
<dbReference type="InterPro" id="IPR047596">
    <property type="entry name" value="OMPdecase_bac"/>
</dbReference>